<feature type="domain" description="SWIM-type" evidence="2">
    <location>
        <begin position="127"/>
        <end position="142"/>
    </location>
</feature>
<evidence type="ECO:0000259" key="2">
    <source>
        <dbReference type="Pfam" id="PF04434"/>
    </source>
</evidence>
<feature type="compositionally biased region" description="Polar residues" evidence="1">
    <location>
        <begin position="247"/>
        <end position="263"/>
    </location>
</feature>
<name>A0ABQ5EFN2_9ASTR</name>
<protein>
    <recommendedName>
        <fullName evidence="2">SWIM-type domain-containing protein</fullName>
    </recommendedName>
</protein>
<evidence type="ECO:0000256" key="1">
    <source>
        <dbReference type="SAM" id="MobiDB-lite"/>
    </source>
</evidence>
<reference evidence="3" key="1">
    <citation type="journal article" date="2022" name="Int. J. Mol. Sci.">
        <title>Draft Genome of Tanacetum Coccineum: Genomic Comparison of Closely Related Tanacetum-Family Plants.</title>
        <authorList>
            <person name="Yamashiro T."/>
            <person name="Shiraishi A."/>
            <person name="Nakayama K."/>
            <person name="Satake H."/>
        </authorList>
    </citation>
    <scope>NUCLEOTIDE SEQUENCE</scope>
</reference>
<sequence length="293" mass="32622">FITDRQKGLVPTISKLFPSAEYKFCVRHINENMNLTWKGGDYKEMLWRCATSITVVKFQKNMNDLKDYNKKAYEWLSKIPPKHWSRAYFSVIQKSDGTLTPVVTKLFNKIKEAASKSTVYWNGSDLFQVKGIPCKHAIAAIHDMADNGMGVSTPEDWSKFECPTTFLPPQIAPHIGRPPKNKKKSKGEIKIVKGNKLTRKGNTVTCSNCKGVGHNKSGCKAIGSSDGGQMYDMPTEHVAREPVGSETVASQTLRSQPLASQQVARKPMPRKPVARKPVQNKSAANKRAASEIN</sequence>
<dbReference type="Pfam" id="PF04434">
    <property type="entry name" value="SWIM"/>
    <property type="match status" value="1"/>
</dbReference>
<gene>
    <name evidence="3" type="ORF">Tco_0975885</name>
</gene>
<keyword evidence="4" id="KW-1185">Reference proteome</keyword>
<dbReference type="InterPro" id="IPR007527">
    <property type="entry name" value="Znf_SWIM"/>
</dbReference>
<comment type="caution">
    <text evidence="3">The sequence shown here is derived from an EMBL/GenBank/DDBJ whole genome shotgun (WGS) entry which is preliminary data.</text>
</comment>
<organism evidence="3 4">
    <name type="scientific">Tanacetum coccineum</name>
    <dbReference type="NCBI Taxonomy" id="301880"/>
    <lineage>
        <taxon>Eukaryota</taxon>
        <taxon>Viridiplantae</taxon>
        <taxon>Streptophyta</taxon>
        <taxon>Embryophyta</taxon>
        <taxon>Tracheophyta</taxon>
        <taxon>Spermatophyta</taxon>
        <taxon>Magnoliopsida</taxon>
        <taxon>eudicotyledons</taxon>
        <taxon>Gunneridae</taxon>
        <taxon>Pentapetalae</taxon>
        <taxon>asterids</taxon>
        <taxon>campanulids</taxon>
        <taxon>Asterales</taxon>
        <taxon>Asteraceae</taxon>
        <taxon>Asteroideae</taxon>
        <taxon>Anthemideae</taxon>
        <taxon>Anthemidinae</taxon>
        <taxon>Tanacetum</taxon>
    </lineage>
</organism>
<dbReference type="EMBL" id="BQNB010016261">
    <property type="protein sequence ID" value="GJT49728.1"/>
    <property type="molecule type" value="Genomic_DNA"/>
</dbReference>
<evidence type="ECO:0000313" key="4">
    <source>
        <dbReference type="Proteomes" id="UP001151760"/>
    </source>
</evidence>
<dbReference type="Proteomes" id="UP001151760">
    <property type="component" value="Unassembled WGS sequence"/>
</dbReference>
<dbReference type="PANTHER" id="PTHR31973">
    <property type="entry name" value="POLYPROTEIN, PUTATIVE-RELATED"/>
    <property type="match status" value="1"/>
</dbReference>
<dbReference type="PANTHER" id="PTHR31973:SF190">
    <property type="entry name" value="MULE TRANSPOSASE DOMAIN-CONTAINING PROTEIN"/>
    <property type="match status" value="1"/>
</dbReference>
<reference evidence="3" key="2">
    <citation type="submission" date="2022-01" db="EMBL/GenBank/DDBJ databases">
        <authorList>
            <person name="Yamashiro T."/>
            <person name="Shiraishi A."/>
            <person name="Satake H."/>
            <person name="Nakayama K."/>
        </authorList>
    </citation>
    <scope>NUCLEOTIDE SEQUENCE</scope>
</reference>
<proteinExistence type="predicted"/>
<accession>A0ABQ5EFN2</accession>
<feature type="region of interest" description="Disordered" evidence="1">
    <location>
        <begin position="170"/>
        <end position="189"/>
    </location>
</feature>
<feature type="non-terminal residue" evidence="3">
    <location>
        <position position="1"/>
    </location>
</feature>
<feature type="region of interest" description="Disordered" evidence="1">
    <location>
        <begin position="247"/>
        <end position="293"/>
    </location>
</feature>
<evidence type="ECO:0000313" key="3">
    <source>
        <dbReference type="EMBL" id="GJT49728.1"/>
    </source>
</evidence>